<evidence type="ECO:0000256" key="2">
    <source>
        <dbReference type="ARBA" id="ARBA00022679"/>
    </source>
</evidence>
<dbReference type="InterPro" id="IPR029056">
    <property type="entry name" value="Ribokinase-like"/>
</dbReference>
<name>A0A174L063_9FIRM</name>
<accession>A0A174L063</accession>
<evidence type="ECO:0000259" key="4">
    <source>
        <dbReference type="Pfam" id="PF00294"/>
    </source>
</evidence>
<feature type="domain" description="Carbohydrate kinase PfkB" evidence="4">
    <location>
        <begin position="165"/>
        <end position="289"/>
    </location>
</feature>
<dbReference type="EMBL" id="CYZU01000061">
    <property type="protein sequence ID" value="CUP15817.1"/>
    <property type="molecule type" value="Genomic_DNA"/>
</dbReference>
<dbReference type="RefSeq" id="WP_055154977.1">
    <property type="nucleotide sequence ID" value="NZ_CYZU01000061.1"/>
</dbReference>
<dbReference type="PANTHER" id="PTHR43085:SF57">
    <property type="entry name" value="CARBOHYDRATE KINASE PFKB DOMAIN-CONTAINING PROTEIN"/>
    <property type="match status" value="1"/>
</dbReference>
<dbReference type="OrthoDB" id="9788681at2"/>
<sequence>MEKNLDIVVIGTIIKETIQFPNRTIGPVLGSPAAYSSLVMAAQGRNVGIVTYYGYDMEDIISEIDVLDKRGILPYEYTTTNLLVYRNDGTKYVEYQKAAPNIGFEDIHKDYLEADYFKICPMNYEVELDLVKKLYERNKTVFVDLGGYGGATSDIRHSVEETYGRMVIDTLCKNSTIIKASEEDLQSIIPGRTAEEAVRYLADAGAENVVVTLGGNGVMFKEGKKELVRIKPFSAKSEVEDGSLDFTGAGDSFGAGFMASYVKEQDMYKAALNGNATASLVIQRSGGCTYGRMPSREKVQMRIATGA</sequence>
<proteinExistence type="inferred from homology"/>
<dbReference type="Gene3D" id="3.40.1190.20">
    <property type="match status" value="1"/>
</dbReference>
<dbReference type="PANTHER" id="PTHR43085">
    <property type="entry name" value="HEXOKINASE FAMILY MEMBER"/>
    <property type="match status" value="1"/>
</dbReference>
<dbReference type="InterPro" id="IPR050306">
    <property type="entry name" value="PfkB_Carbo_kinase"/>
</dbReference>
<gene>
    <name evidence="5" type="ORF">ERS852491_04418</name>
</gene>
<evidence type="ECO:0000256" key="1">
    <source>
        <dbReference type="ARBA" id="ARBA00010688"/>
    </source>
</evidence>
<protein>
    <submittedName>
        <fullName evidence="5">Aminoimidazole riboside kinase</fullName>
    </submittedName>
</protein>
<dbReference type="AlphaFoldDB" id="A0A174L063"/>
<keyword evidence="2" id="KW-0808">Transferase</keyword>
<reference evidence="5 6" key="1">
    <citation type="submission" date="2015-09" db="EMBL/GenBank/DDBJ databases">
        <authorList>
            <consortium name="Pathogen Informatics"/>
        </authorList>
    </citation>
    <scope>NUCLEOTIDE SEQUENCE [LARGE SCALE GENOMIC DNA]</scope>
    <source>
        <strain evidence="5 6">2789STDY5834876</strain>
    </source>
</reference>
<dbReference type="InterPro" id="IPR011611">
    <property type="entry name" value="PfkB_dom"/>
</dbReference>
<evidence type="ECO:0000313" key="6">
    <source>
        <dbReference type="Proteomes" id="UP000095544"/>
    </source>
</evidence>
<keyword evidence="3 5" id="KW-0418">Kinase</keyword>
<dbReference type="SUPFAM" id="SSF53613">
    <property type="entry name" value="Ribokinase-like"/>
    <property type="match status" value="1"/>
</dbReference>
<comment type="similarity">
    <text evidence="1">Belongs to the carbohydrate kinase PfkB family.</text>
</comment>
<evidence type="ECO:0000256" key="3">
    <source>
        <dbReference type="ARBA" id="ARBA00022777"/>
    </source>
</evidence>
<organism evidence="5 6">
    <name type="scientific">Faecalicatena contorta</name>
    <dbReference type="NCBI Taxonomy" id="39482"/>
    <lineage>
        <taxon>Bacteria</taxon>
        <taxon>Bacillati</taxon>
        <taxon>Bacillota</taxon>
        <taxon>Clostridia</taxon>
        <taxon>Lachnospirales</taxon>
        <taxon>Lachnospiraceae</taxon>
        <taxon>Faecalicatena</taxon>
    </lineage>
</organism>
<dbReference type="Pfam" id="PF00294">
    <property type="entry name" value="PfkB"/>
    <property type="match status" value="1"/>
</dbReference>
<dbReference type="STRING" id="39482.ERS852491_04418"/>
<dbReference type="Proteomes" id="UP000095544">
    <property type="component" value="Unassembled WGS sequence"/>
</dbReference>
<evidence type="ECO:0000313" key="5">
    <source>
        <dbReference type="EMBL" id="CUP15817.1"/>
    </source>
</evidence>
<dbReference type="GO" id="GO:0016301">
    <property type="term" value="F:kinase activity"/>
    <property type="evidence" value="ECO:0007669"/>
    <property type="project" value="UniProtKB-KW"/>
</dbReference>